<gene>
    <name evidence="2" type="ORF">H8E29_11890</name>
</gene>
<comment type="caution">
    <text evidence="2">The sequence shown here is derived from an EMBL/GenBank/DDBJ whole genome shotgun (WGS) entry which is preliminary data.</text>
</comment>
<evidence type="ECO:0000313" key="2">
    <source>
        <dbReference type="EMBL" id="MBC8335960.1"/>
    </source>
</evidence>
<sequence>MHNLAYKFCKRKYLRKKHILKVEESENRDYVYLEDPLLLARFAGYLKSNLGGAYKVFFRGQNEDYAGMVPSLFRGVDGNKKEFEERINAYENLTVKWRNTTKANRFGGEIGGALLQHYGIRTPWIDLVDNLFIALWFACHKRTKIPPYTFCPRKCDKFGWVYFLQFENPVCSTKHRIASEGIEVGKKTKWCDLRSSQTSLSLRTHVQHGIFGTLRDLNYQNYDLNNLVIASVKFPITKDFLDIVSIPPTFLFPSTVYDNTYKYLLGDKFKKLVEKGFLGQIVEYKK</sequence>
<organism evidence="2 3">
    <name type="scientific">Candidatus Desulfolinea nitratireducens</name>
    <dbReference type="NCBI Taxonomy" id="2841698"/>
    <lineage>
        <taxon>Bacteria</taxon>
        <taxon>Bacillati</taxon>
        <taxon>Chloroflexota</taxon>
        <taxon>Anaerolineae</taxon>
        <taxon>Anaerolineales</taxon>
        <taxon>Anaerolineales incertae sedis</taxon>
        <taxon>Candidatus Desulfolinea</taxon>
    </lineage>
</organism>
<feature type="domain" description="FRG" evidence="1">
    <location>
        <begin position="52"/>
        <end position="162"/>
    </location>
</feature>
<dbReference type="Pfam" id="PF08867">
    <property type="entry name" value="FRG"/>
    <property type="match status" value="1"/>
</dbReference>
<protein>
    <submittedName>
        <fullName evidence="2">FRG domain-containing protein</fullName>
    </submittedName>
</protein>
<reference evidence="2 3" key="1">
    <citation type="submission" date="2020-08" db="EMBL/GenBank/DDBJ databases">
        <title>Bridging the membrane lipid divide: bacteria of the FCB group superphylum have the potential to synthesize archaeal ether lipids.</title>
        <authorList>
            <person name="Villanueva L."/>
            <person name="Von Meijenfeldt F.A.B."/>
            <person name="Westbye A.B."/>
            <person name="Yadav S."/>
            <person name="Hopmans E.C."/>
            <person name="Dutilh B.E."/>
            <person name="Sinninghe Damste J.S."/>
        </authorList>
    </citation>
    <scope>NUCLEOTIDE SEQUENCE [LARGE SCALE GENOMIC DNA]</scope>
    <source>
        <strain evidence="2">NIOZ-UU36</strain>
    </source>
</reference>
<dbReference type="AlphaFoldDB" id="A0A8J6NJR7"/>
<accession>A0A8J6NJR7</accession>
<evidence type="ECO:0000259" key="1">
    <source>
        <dbReference type="SMART" id="SM00901"/>
    </source>
</evidence>
<proteinExistence type="predicted"/>
<name>A0A8J6NJR7_9CHLR</name>
<evidence type="ECO:0000313" key="3">
    <source>
        <dbReference type="Proteomes" id="UP000614469"/>
    </source>
</evidence>
<dbReference type="Proteomes" id="UP000614469">
    <property type="component" value="Unassembled WGS sequence"/>
</dbReference>
<dbReference type="InterPro" id="IPR014966">
    <property type="entry name" value="FRG-dom"/>
</dbReference>
<dbReference type="SMART" id="SM00901">
    <property type="entry name" value="FRG"/>
    <property type="match status" value="1"/>
</dbReference>
<dbReference type="EMBL" id="JACNJN010000133">
    <property type="protein sequence ID" value="MBC8335960.1"/>
    <property type="molecule type" value="Genomic_DNA"/>
</dbReference>